<reference evidence="4 5" key="1">
    <citation type="submission" date="2018-05" db="EMBL/GenBank/DDBJ databases">
        <title>Genomic Encyclopedia of Type Strains, Phase IV (KMG-IV): sequencing the most valuable type-strain genomes for metagenomic binning, comparative biology and taxonomic classification.</title>
        <authorList>
            <person name="Goeker M."/>
        </authorList>
    </citation>
    <scope>NUCLEOTIDE SEQUENCE [LARGE SCALE GENOMIC DNA]</scope>
    <source>
        <strain evidence="4 5">DSM 6986</strain>
    </source>
</reference>
<organism evidence="4 5">
    <name type="scientific">Pseudaminobacter salicylatoxidans</name>
    <dbReference type="NCBI Taxonomy" id="93369"/>
    <lineage>
        <taxon>Bacteria</taxon>
        <taxon>Pseudomonadati</taxon>
        <taxon>Pseudomonadota</taxon>
        <taxon>Alphaproteobacteria</taxon>
        <taxon>Hyphomicrobiales</taxon>
        <taxon>Phyllobacteriaceae</taxon>
        <taxon>Pseudaminobacter</taxon>
    </lineage>
</organism>
<evidence type="ECO:0000313" key="5">
    <source>
        <dbReference type="Proteomes" id="UP000245396"/>
    </source>
</evidence>
<name>A0A316C5U3_PSESE</name>
<keyword evidence="5" id="KW-1185">Reference proteome</keyword>
<dbReference type="AlphaFoldDB" id="A0A316C5U3"/>
<keyword evidence="2" id="KW-0574">Periplasm</keyword>
<evidence type="ECO:0000256" key="3">
    <source>
        <dbReference type="SAM" id="SignalP"/>
    </source>
</evidence>
<evidence type="ECO:0000313" key="4">
    <source>
        <dbReference type="EMBL" id="PWJ82272.1"/>
    </source>
</evidence>
<proteinExistence type="predicted"/>
<protein>
    <submittedName>
        <fullName evidence="4">Putative spermidine/putrescine transport system substrate-binding protein</fullName>
    </submittedName>
</protein>
<sequence>MKLTRREFTAVATAAFASMGMPRLASAQSSLVVPTYGGLWAKFWEDQLLPGFSAATGVQPQIDVGLGKDFVSKIRAGGDRSPYSIFMGNENIAAVLRAEGFFEPFDLAKLPNAQNAFPQFVNKDANGIRAIVSPIGLAYRTDMVKTAPTSWHDLWENAEFKGRTGLYQIGNTGAVVFLRLVGELFGSGPDDFDTAFAKIKELLPFTQASWSGELSTALVRGDCVIAPLDWTEAMVLQDKGAPIAIVAPKEGVLAFEQSFNLVKTGAEKDAAHAYLNYVLDAKVQHDMAAAFYTSPCNKESPVDAGMQKRTPIVGDRMAEIRSYDWDSYVDKAADIADRWNREMA</sequence>
<feature type="signal peptide" evidence="3">
    <location>
        <begin position="1"/>
        <end position="27"/>
    </location>
</feature>
<evidence type="ECO:0000256" key="2">
    <source>
        <dbReference type="ARBA" id="ARBA00022764"/>
    </source>
</evidence>
<dbReference type="GO" id="GO:0030975">
    <property type="term" value="F:thiamine binding"/>
    <property type="evidence" value="ECO:0007669"/>
    <property type="project" value="TreeGrafter"/>
</dbReference>
<dbReference type="STRING" id="1192868.GCA_000304395_00352"/>
<gene>
    <name evidence="4" type="ORF">C7441_10940</name>
</gene>
<dbReference type="GO" id="GO:0030288">
    <property type="term" value="C:outer membrane-bounded periplasmic space"/>
    <property type="evidence" value="ECO:0007669"/>
    <property type="project" value="TreeGrafter"/>
</dbReference>
<dbReference type="InterPro" id="IPR006059">
    <property type="entry name" value="SBP"/>
</dbReference>
<feature type="chain" id="PRO_5016367399" evidence="3">
    <location>
        <begin position="28"/>
        <end position="344"/>
    </location>
</feature>
<dbReference type="EMBL" id="QGGG01000009">
    <property type="protein sequence ID" value="PWJ82272.1"/>
    <property type="molecule type" value="Genomic_DNA"/>
</dbReference>
<dbReference type="RefSeq" id="WP_109613294.1">
    <property type="nucleotide sequence ID" value="NZ_QGGG01000009.1"/>
</dbReference>
<dbReference type="PANTHER" id="PTHR30006">
    <property type="entry name" value="THIAMINE-BINDING PERIPLASMIC PROTEIN-RELATED"/>
    <property type="match status" value="1"/>
</dbReference>
<dbReference type="SUPFAM" id="SSF53850">
    <property type="entry name" value="Periplasmic binding protein-like II"/>
    <property type="match status" value="1"/>
</dbReference>
<dbReference type="OrthoDB" id="9769319at2"/>
<evidence type="ECO:0000256" key="1">
    <source>
        <dbReference type="ARBA" id="ARBA00022729"/>
    </source>
</evidence>
<keyword evidence="1 3" id="KW-0732">Signal</keyword>
<dbReference type="PANTHER" id="PTHR30006:SF2">
    <property type="entry name" value="ABC TRANSPORTER SUBSTRATE-BINDING PROTEIN"/>
    <property type="match status" value="1"/>
</dbReference>
<dbReference type="GO" id="GO:0015888">
    <property type="term" value="P:thiamine transport"/>
    <property type="evidence" value="ECO:0007669"/>
    <property type="project" value="TreeGrafter"/>
</dbReference>
<dbReference type="InterPro" id="IPR006311">
    <property type="entry name" value="TAT_signal"/>
</dbReference>
<dbReference type="Proteomes" id="UP000245396">
    <property type="component" value="Unassembled WGS sequence"/>
</dbReference>
<dbReference type="Pfam" id="PF13416">
    <property type="entry name" value="SBP_bac_8"/>
    <property type="match status" value="1"/>
</dbReference>
<dbReference type="PROSITE" id="PS51318">
    <property type="entry name" value="TAT"/>
    <property type="match status" value="1"/>
</dbReference>
<dbReference type="GO" id="GO:0030976">
    <property type="term" value="F:thiamine pyrophosphate binding"/>
    <property type="evidence" value="ECO:0007669"/>
    <property type="project" value="TreeGrafter"/>
</dbReference>
<comment type="caution">
    <text evidence="4">The sequence shown here is derived from an EMBL/GenBank/DDBJ whole genome shotgun (WGS) entry which is preliminary data.</text>
</comment>
<dbReference type="Gene3D" id="3.40.190.10">
    <property type="entry name" value="Periplasmic binding protein-like II"/>
    <property type="match status" value="2"/>
</dbReference>
<accession>A0A316C5U3</accession>